<reference evidence="11" key="1">
    <citation type="submission" date="2016-10" db="EMBL/GenBank/DDBJ databases">
        <authorList>
            <person name="Varghese N."/>
            <person name="Submissions S."/>
        </authorList>
    </citation>
    <scope>NUCLEOTIDE SEQUENCE [LARGE SCALE GENOMIC DNA]</scope>
    <source>
        <strain evidence="11">DUS833</strain>
    </source>
</reference>
<dbReference type="GO" id="GO:0008198">
    <property type="term" value="F:ferrous iron binding"/>
    <property type="evidence" value="ECO:0007669"/>
    <property type="project" value="InterPro"/>
</dbReference>
<dbReference type="PANTHER" id="PTHR21366:SF30">
    <property type="entry name" value="BLL2330 PROTEIN"/>
    <property type="match status" value="1"/>
</dbReference>
<proteinExistence type="inferred from homology"/>
<evidence type="ECO:0000256" key="6">
    <source>
        <dbReference type="ARBA" id="ARBA00023002"/>
    </source>
</evidence>
<evidence type="ECO:0000256" key="4">
    <source>
        <dbReference type="ARBA" id="ARBA00022797"/>
    </source>
</evidence>
<dbReference type="Pfam" id="PF00903">
    <property type="entry name" value="Glyoxalase"/>
    <property type="match status" value="1"/>
</dbReference>
<name>A0A1H1J400_9BURK</name>
<dbReference type="InterPro" id="IPR050383">
    <property type="entry name" value="GlyoxalaseI/FosfomycinResist"/>
</dbReference>
<dbReference type="GO" id="GO:0051213">
    <property type="term" value="F:dioxygenase activity"/>
    <property type="evidence" value="ECO:0007669"/>
    <property type="project" value="UniProtKB-KW"/>
</dbReference>
<evidence type="ECO:0000256" key="1">
    <source>
        <dbReference type="ARBA" id="ARBA00001954"/>
    </source>
</evidence>
<dbReference type="Gene3D" id="3.10.180.10">
    <property type="entry name" value="2,3-Dihydroxybiphenyl 1,2-Dioxygenase, domain 1"/>
    <property type="match status" value="1"/>
</dbReference>
<evidence type="ECO:0000256" key="7">
    <source>
        <dbReference type="ARBA" id="ARBA00023004"/>
    </source>
</evidence>
<protein>
    <submittedName>
        <fullName evidence="10">Catechol 2,3-dioxygenase</fullName>
    </submittedName>
</protein>
<dbReference type="PROSITE" id="PS00082">
    <property type="entry name" value="EXTRADIOL_DIOXYGENAS"/>
    <property type="match status" value="1"/>
</dbReference>
<evidence type="ECO:0000256" key="3">
    <source>
        <dbReference type="ARBA" id="ARBA00022723"/>
    </source>
</evidence>
<gene>
    <name evidence="10" type="ORF">SAMN05445850_4138</name>
</gene>
<dbReference type="SUPFAM" id="SSF54593">
    <property type="entry name" value="Glyoxalase/Bleomycin resistance protein/Dihydroxybiphenyl dioxygenase"/>
    <property type="match status" value="1"/>
</dbReference>
<dbReference type="EMBL" id="FNKX01000002">
    <property type="protein sequence ID" value="SDR44695.1"/>
    <property type="molecule type" value="Genomic_DNA"/>
</dbReference>
<dbReference type="CDD" id="cd06587">
    <property type="entry name" value="VOC"/>
    <property type="match status" value="1"/>
</dbReference>
<dbReference type="InterPro" id="IPR000486">
    <property type="entry name" value="Xdiol_ring_cleave_dOase_1/2"/>
</dbReference>
<keyword evidence="3" id="KW-0479">Metal-binding</keyword>
<evidence type="ECO:0000313" key="11">
    <source>
        <dbReference type="Proteomes" id="UP000199365"/>
    </source>
</evidence>
<dbReference type="RefSeq" id="WP_167368691.1">
    <property type="nucleotide sequence ID" value="NZ_FNKX01000002.1"/>
</dbReference>
<comment type="cofactor">
    <cofactor evidence="1 8">
        <name>Fe(2+)</name>
        <dbReference type="ChEBI" id="CHEBI:29033"/>
    </cofactor>
</comment>
<keyword evidence="6 8" id="KW-0560">Oxidoreductase</keyword>
<sequence>MQTSTLASRRSASELGLRPNMLNHYARVTHDVGATADFYGRILGMELASTIMDDHVPSTGDAFPYFHIFFRMADGSTMAFFECTDLPLPSSPSHPAYDVFDHIALEVSDTAELMRWKEWLVSQGVDVLGPVDHKGIIQSIYFRDPNGYRLELTTPIDPAWNQHTTQAQEDLDHWLAAKAATQAEGRDVSAAMIELIGQIKRKRYETSAEGNN</sequence>
<organism evidence="10 11">
    <name type="scientific">Paraburkholderia tuberum</name>
    <dbReference type="NCBI Taxonomy" id="157910"/>
    <lineage>
        <taxon>Bacteria</taxon>
        <taxon>Pseudomonadati</taxon>
        <taxon>Pseudomonadota</taxon>
        <taxon>Betaproteobacteria</taxon>
        <taxon>Burkholderiales</taxon>
        <taxon>Burkholderiaceae</taxon>
        <taxon>Paraburkholderia</taxon>
    </lineage>
</organism>
<evidence type="ECO:0000256" key="2">
    <source>
        <dbReference type="ARBA" id="ARBA00008784"/>
    </source>
</evidence>
<keyword evidence="5 8" id="KW-0223">Dioxygenase</keyword>
<keyword evidence="4 8" id="KW-0058">Aromatic hydrocarbons catabolism</keyword>
<dbReference type="InterPro" id="IPR004360">
    <property type="entry name" value="Glyas_Fos-R_dOase_dom"/>
</dbReference>
<accession>A0A1H1J400</accession>
<dbReference type="STRING" id="157910.SAMN05445850_4138"/>
<dbReference type="AlphaFoldDB" id="A0A1H1J400"/>
<dbReference type="Proteomes" id="UP000199365">
    <property type="component" value="Unassembled WGS sequence"/>
</dbReference>
<feature type="domain" description="VOC" evidence="9">
    <location>
        <begin position="21"/>
        <end position="155"/>
    </location>
</feature>
<dbReference type="InterPro" id="IPR037523">
    <property type="entry name" value="VOC_core"/>
</dbReference>
<dbReference type="PROSITE" id="PS51819">
    <property type="entry name" value="VOC"/>
    <property type="match status" value="1"/>
</dbReference>
<evidence type="ECO:0000259" key="9">
    <source>
        <dbReference type="PROSITE" id="PS51819"/>
    </source>
</evidence>
<evidence type="ECO:0000313" key="10">
    <source>
        <dbReference type="EMBL" id="SDR44695.1"/>
    </source>
</evidence>
<comment type="similarity">
    <text evidence="2 8">Belongs to the extradiol ring-cleavage dioxygenase family.</text>
</comment>
<dbReference type="InterPro" id="IPR029068">
    <property type="entry name" value="Glyas_Bleomycin-R_OHBP_Dase"/>
</dbReference>
<keyword evidence="11" id="KW-1185">Reference proteome</keyword>
<keyword evidence="7 8" id="KW-0408">Iron</keyword>
<evidence type="ECO:0000256" key="8">
    <source>
        <dbReference type="RuleBase" id="RU000683"/>
    </source>
</evidence>
<evidence type="ECO:0000256" key="5">
    <source>
        <dbReference type="ARBA" id="ARBA00022964"/>
    </source>
</evidence>
<dbReference type="PANTHER" id="PTHR21366">
    <property type="entry name" value="GLYOXALASE FAMILY PROTEIN"/>
    <property type="match status" value="1"/>
</dbReference>